<protein>
    <submittedName>
        <fullName evidence="2">Uncharacterized protein</fullName>
    </submittedName>
</protein>
<evidence type="ECO:0000313" key="3">
    <source>
        <dbReference type="Proteomes" id="UP000183413"/>
    </source>
</evidence>
<keyword evidence="1" id="KW-0732">Signal</keyword>
<dbReference type="EMBL" id="FOVH01000017">
    <property type="protein sequence ID" value="SFP80001.1"/>
    <property type="molecule type" value="Genomic_DNA"/>
</dbReference>
<feature type="chain" id="PRO_5010300589" evidence="1">
    <location>
        <begin position="25"/>
        <end position="80"/>
    </location>
</feature>
<name>A0A1I5TAZ3_9ACTN</name>
<accession>A0A1I5TAZ3</accession>
<dbReference type="InParanoid" id="A0A1I5TAZ3"/>
<gene>
    <name evidence="2" type="ORF">SAMN04489713_117212</name>
</gene>
<sequence>MKKVMTGALIAAAVGIGGMGTASAAQPSHAQDTRQDCRTYSSVSQCGQPQLTEKQRACVTAAVQQGMTERRATVECRAFA</sequence>
<evidence type="ECO:0000256" key="1">
    <source>
        <dbReference type="SAM" id="SignalP"/>
    </source>
</evidence>
<reference evidence="2 3" key="1">
    <citation type="submission" date="2016-10" db="EMBL/GenBank/DDBJ databases">
        <authorList>
            <person name="de Groot N.N."/>
        </authorList>
    </citation>
    <scope>NUCLEOTIDE SEQUENCE [LARGE SCALE GENOMIC DNA]</scope>
    <source>
        <strain evidence="2 3">DSM 43067</strain>
    </source>
</reference>
<evidence type="ECO:0000313" key="2">
    <source>
        <dbReference type="EMBL" id="SFP80001.1"/>
    </source>
</evidence>
<dbReference type="AlphaFoldDB" id="A0A1I5TAZ3"/>
<feature type="signal peptide" evidence="1">
    <location>
        <begin position="1"/>
        <end position="24"/>
    </location>
</feature>
<dbReference type="Proteomes" id="UP000183413">
    <property type="component" value="Unassembled WGS sequence"/>
</dbReference>
<dbReference type="RefSeq" id="WP_075023909.1">
    <property type="nucleotide sequence ID" value="NZ_FOVH01000017.1"/>
</dbReference>
<proteinExistence type="predicted"/>
<keyword evidence="3" id="KW-1185">Reference proteome</keyword>
<organism evidence="2 3">
    <name type="scientific">Actinomadura madurae</name>
    <dbReference type="NCBI Taxonomy" id="1993"/>
    <lineage>
        <taxon>Bacteria</taxon>
        <taxon>Bacillati</taxon>
        <taxon>Actinomycetota</taxon>
        <taxon>Actinomycetes</taxon>
        <taxon>Streptosporangiales</taxon>
        <taxon>Thermomonosporaceae</taxon>
        <taxon>Actinomadura</taxon>
    </lineage>
</organism>